<reference evidence="2 3" key="1">
    <citation type="submission" date="2016-11" db="EMBL/GenBank/DDBJ databases">
        <authorList>
            <person name="Jaros S."/>
            <person name="Januszkiewicz K."/>
            <person name="Wedrychowicz H."/>
        </authorList>
    </citation>
    <scope>NUCLEOTIDE SEQUENCE [LARGE SCALE GENOMIC DNA]</scope>
    <source>
        <strain evidence="2 3">DSM 22153</strain>
    </source>
</reference>
<accession>A0A1M7L905</accession>
<organism evidence="2 3">
    <name type="scientific">Roseibium suaedae</name>
    <dbReference type="NCBI Taxonomy" id="735517"/>
    <lineage>
        <taxon>Bacteria</taxon>
        <taxon>Pseudomonadati</taxon>
        <taxon>Pseudomonadota</taxon>
        <taxon>Alphaproteobacteria</taxon>
        <taxon>Hyphomicrobiales</taxon>
        <taxon>Stappiaceae</taxon>
        <taxon>Roseibium</taxon>
    </lineage>
</organism>
<sequence>MNCVIFDVDGTLATFDADRLGHLVHGVEKHWDAFHDAMADASPIAPIVRLLRHLKAQGEEIVICSGRPVGWQARTEEWLRQAEIPFDAVYLRQEHEDALPDPEAKASALDRIRSDGFSPWLVVDDRSSVVAFWREAGLTCLQCAPGDF</sequence>
<dbReference type="Pfam" id="PF25109">
    <property type="entry name" value="HAD_PNKP"/>
    <property type="match status" value="1"/>
</dbReference>
<dbReference type="AlphaFoldDB" id="A0A1M7L905"/>
<name>A0A1M7L905_9HYPH</name>
<dbReference type="RefSeq" id="WP_073014217.1">
    <property type="nucleotide sequence ID" value="NZ_FRBW01000003.1"/>
</dbReference>
<evidence type="ECO:0000259" key="1">
    <source>
        <dbReference type="Pfam" id="PF25109"/>
    </source>
</evidence>
<dbReference type="InterPro" id="IPR056782">
    <property type="entry name" value="HAD_PNKP"/>
</dbReference>
<gene>
    <name evidence="2" type="ORF">SAMN05444272_3101</name>
</gene>
<dbReference type="SUPFAM" id="SSF56784">
    <property type="entry name" value="HAD-like"/>
    <property type="match status" value="1"/>
</dbReference>
<dbReference type="Proteomes" id="UP000186002">
    <property type="component" value="Unassembled WGS sequence"/>
</dbReference>
<evidence type="ECO:0000313" key="2">
    <source>
        <dbReference type="EMBL" id="SHM73846.1"/>
    </source>
</evidence>
<dbReference type="STRING" id="735517.SAMN05444272_3101"/>
<dbReference type="OrthoDB" id="7592866at2"/>
<dbReference type="Gene3D" id="3.40.50.1000">
    <property type="entry name" value="HAD superfamily/HAD-like"/>
    <property type="match status" value="1"/>
</dbReference>
<proteinExistence type="predicted"/>
<dbReference type="EMBL" id="FRBW01000003">
    <property type="protein sequence ID" value="SHM73846.1"/>
    <property type="molecule type" value="Genomic_DNA"/>
</dbReference>
<evidence type="ECO:0000313" key="3">
    <source>
        <dbReference type="Proteomes" id="UP000186002"/>
    </source>
</evidence>
<feature type="domain" description="Polynucleotide kinase PNKP phosphatase" evidence="1">
    <location>
        <begin position="2"/>
        <end position="148"/>
    </location>
</feature>
<dbReference type="InterPro" id="IPR036412">
    <property type="entry name" value="HAD-like_sf"/>
</dbReference>
<dbReference type="InterPro" id="IPR023214">
    <property type="entry name" value="HAD_sf"/>
</dbReference>
<protein>
    <submittedName>
        <fullName evidence="2">HAD superfamily, subfamily IIIB (Acid phosphatase)</fullName>
    </submittedName>
</protein>
<keyword evidence="3" id="KW-1185">Reference proteome</keyword>